<gene>
    <name evidence="3" type="ORF">E8M12_05610</name>
</gene>
<feature type="compositionally biased region" description="Polar residues" evidence="2">
    <location>
        <begin position="120"/>
        <end position="133"/>
    </location>
</feature>
<feature type="region of interest" description="Disordered" evidence="2">
    <location>
        <begin position="119"/>
        <end position="138"/>
    </location>
</feature>
<feature type="coiled-coil region" evidence="1">
    <location>
        <begin position="24"/>
        <end position="65"/>
    </location>
</feature>
<organism evidence="3 4">
    <name type="scientific">Thalassotalea mangrovi</name>
    <dbReference type="NCBI Taxonomy" id="2572245"/>
    <lineage>
        <taxon>Bacteria</taxon>
        <taxon>Pseudomonadati</taxon>
        <taxon>Pseudomonadota</taxon>
        <taxon>Gammaproteobacteria</taxon>
        <taxon>Alteromonadales</taxon>
        <taxon>Colwelliaceae</taxon>
        <taxon>Thalassotalea</taxon>
    </lineage>
</organism>
<evidence type="ECO:0000256" key="1">
    <source>
        <dbReference type="SAM" id="Coils"/>
    </source>
</evidence>
<evidence type="ECO:0000313" key="3">
    <source>
        <dbReference type="EMBL" id="TKB46105.1"/>
    </source>
</evidence>
<evidence type="ECO:0000313" key="4">
    <source>
        <dbReference type="Proteomes" id="UP000307999"/>
    </source>
</evidence>
<proteinExistence type="predicted"/>
<reference evidence="3 4" key="1">
    <citation type="submission" date="2019-04" db="EMBL/GenBank/DDBJ databases">
        <title>Thalassotalea guangxiensis sp. nov., isolated from sediment of the coastal wetland.</title>
        <authorList>
            <person name="Zheng S."/>
            <person name="Zhang D."/>
        </authorList>
    </citation>
    <scope>NUCLEOTIDE SEQUENCE [LARGE SCALE GENOMIC DNA]</scope>
    <source>
        <strain evidence="3 4">ZS-4</strain>
    </source>
</reference>
<dbReference type="EMBL" id="SWDB01000010">
    <property type="protein sequence ID" value="TKB46105.1"/>
    <property type="molecule type" value="Genomic_DNA"/>
</dbReference>
<dbReference type="AlphaFoldDB" id="A0A4U1B6G9"/>
<keyword evidence="4" id="KW-1185">Reference proteome</keyword>
<comment type="caution">
    <text evidence="3">The sequence shown here is derived from an EMBL/GenBank/DDBJ whole genome shotgun (WGS) entry which is preliminary data.</text>
</comment>
<keyword evidence="1" id="KW-0175">Coiled coil</keyword>
<dbReference type="RefSeq" id="WP_136735113.1">
    <property type="nucleotide sequence ID" value="NZ_SWDB01000010.1"/>
</dbReference>
<sequence>MTKKKFNNKKVSREPAGYNLDALNQALSSQVSLLQVRLERVTEQNELLNAENIRLNRELTEVNEQNLTESHLEEKLKTDHESESKLELRLKTLEQENSLILSQLHQVQQKFEHYYELANSKPQPDNSRAQSFSVKVPTVKPRHSAMGRKFRKFKKTPFLFFSDAAKNMFSVTSK</sequence>
<dbReference type="Proteomes" id="UP000307999">
    <property type="component" value="Unassembled WGS sequence"/>
</dbReference>
<protein>
    <submittedName>
        <fullName evidence="3">Uncharacterized protein</fullName>
    </submittedName>
</protein>
<name>A0A4U1B6G9_9GAMM</name>
<accession>A0A4U1B6G9</accession>
<evidence type="ECO:0000256" key="2">
    <source>
        <dbReference type="SAM" id="MobiDB-lite"/>
    </source>
</evidence>